<evidence type="ECO:0000256" key="1">
    <source>
        <dbReference type="ARBA" id="ARBA00022553"/>
    </source>
</evidence>
<dbReference type="SUPFAM" id="SSF52172">
    <property type="entry name" value="CheY-like"/>
    <property type="match status" value="1"/>
</dbReference>
<organism evidence="5 6">
    <name type="scientific">Candidatus Manganitrophus noduliformans</name>
    <dbReference type="NCBI Taxonomy" id="2606439"/>
    <lineage>
        <taxon>Bacteria</taxon>
        <taxon>Pseudomonadati</taxon>
        <taxon>Nitrospirota</taxon>
        <taxon>Nitrospiria</taxon>
        <taxon>Candidatus Troglogloeales</taxon>
        <taxon>Candidatus Manganitrophaceae</taxon>
        <taxon>Candidatus Manganitrophus</taxon>
    </lineage>
</organism>
<dbReference type="Proteomes" id="UP000534783">
    <property type="component" value="Unassembled WGS sequence"/>
</dbReference>
<dbReference type="PANTHER" id="PTHR44591:SF18">
    <property type="entry name" value="REGULATORY PROTEIN"/>
    <property type="match status" value="1"/>
</dbReference>
<dbReference type="PANTHER" id="PTHR44591">
    <property type="entry name" value="STRESS RESPONSE REGULATOR PROTEIN 1"/>
    <property type="match status" value="1"/>
</dbReference>
<dbReference type="InterPro" id="IPR050595">
    <property type="entry name" value="Bact_response_regulator"/>
</dbReference>
<accession>A0A7X6ICB5</accession>
<feature type="domain" description="Response regulatory" evidence="4">
    <location>
        <begin position="93"/>
        <end position="212"/>
    </location>
</feature>
<dbReference type="Pfam" id="PF00072">
    <property type="entry name" value="Response_reg"/>
    <property type="match status" value="1"/>
</dbReference>
<dbReference type="SMART" id="SM00448">
    <property type="entry name" value="REC"/>
    <property type="match status" value="1"/>
</dbReference>
<dbReference type="RefSeq" id="WP_168061825.1">
    <property type="nucleotide sequence ID" value="NZ_VTOW01000003.1"/>
</dbReference>
<evidence type="ECO:0000259" key="4">
    <source>
        <dbReference type="PROSITE" id="PS50110"/>
    </source>
</evidence>
<name>A0A7X6ICB5_9BACT</name>
<evidence type="ECO:0000313" key="5">
    <source>
        <dbReference type="EMBL" id="NKE72310.1"/>
    </source>
</evidence>
<dbReference type="Gene3D" id="3.40.50.2300">
    <property type="match status" value="1"/>
</dbReference>
<dbReference type="EMBL" id="VTOW01000003">
    <property type="protein sequence ID" value="NKE72310.1"/>
    <property type="molecule type" value="Genomic_DNA"/>
</dbReference>
<dbReference type="InterPro" id="IPR011006">
    <property type="entry name" value="CheY-like_superfamily"/>
</dbReference>
<gene>
    <name evidence="5" type="ORF">MNODULE_16290</name>
</gene>
<keyword evidence="6" id="KW-1185">Reference proteome</keyword>
<feature type="compositionally biased region" description="Basic and acidic residues" evidence="3">
    <location>
        <begin position="246"/>
        <end position="255"/>
    </location>
</feature>
<feature type="region of interest" description="Disordered" evidence="3">
    <location>
        <begin position="214"/>
        <end position="301"/>
    </location>
</feature>
<comment type="caution">
    <text evidence="5">The sequence shown here is derived from an EMBL/GenBank/DDBJ whole genome shotgun (WGS) entry which is preliminary data.</text>
</comment>
<feature type="compositionally biased region" description="Polar residues" evidence="3">
    <location>
        <begin position="50"/>
        <end position="61"/>
    </location>
</feature>
<proteinExistence type="predicted"/>
<dbReference type="PROSITE" id="PS50110">
    <property type="entry name" value="RESPONSE_REGULATORY"/>
    <property type="match status" value="1"/>
</dbReference>
<feature type="modified residue" description="4-aspartylphosphate" evidence="2">
    <location>
        <position position="142"/>
    </location>
</feature>
<sequence length="374" mass="41948">MIVQCPKCQTELALDMKHLDEDTALVCRGCRSILKTKIVVEILVEKGAHSSKSPSPQNEGTASPERSKPAETPARTVEALQEDPLPAAVDPQKVLVAIDGEGTKEMIKELLSGASFKVVEANSGKEILPLLNQQRPAIALIDVGLPDGLGSEFCSMIKKDDRLKETIVILMASIYEKNNKYRRQPSSLFGADDYIERHHIEKDLLVRIRKHLDRKQNGDSPAAPPRPAETSKDPSLRETSMPSLEETARTRRPEMESIPPAIDQGRTLDVEQSTRPALEKGVPPPAVEPGSEKAPEPKEHEDARRLARIIVSDIVLYNKKKVEEGLRSNRFYELLKEEIEEGKKHYDSRVPPEVQKVRDFYKEAFEDFIRKKKG</sequence>
<dbReference type="GO" id="GO:0000160">
    <property type="term" value="P:phosphorelay signal transduction system"/>
    <property type="evidence" value="ECO:0007669"/>
    <property type="project" value="InterPro"/>
</dbReference>
<evidence type="ECO:0000256" key="2">
    <source>
        <dbReference type="PROSITE-ProRule" id="PRU00169"/>
    </source>
</evidence>
<reference evidence="5 6" key="1">
    <citation type="journal article" date="2020" name="Nature">
        <title>Bacterial chemolithoautotrophy via manganese oxidation.</title>
        <authorList>
            <person name="Yu H."/>
            <person name="Leadbetter J.R."/>
        </authorList>
    </citation>
    <scope>NUCLEOTIDE SEQUENCE [LARGE SCALE GENOMIC DNA]</scope>
    <source>
        <strain evidence="5 6">Mn-1</strain>
    </source>
</reference>
<dbReference type="InterPro" id="IPR001789">
    <property type="entry name" value="Sig_transdc_resp-reg_receiver"/>
</dbReference>
<feature type="compositionally biased region" description="Basic and acidic residues" evidence="3">
    <location>
        <begin position="290"/>
        <end position="301"/>
    </location>
</feature>
<feature type="region of interest" description="Disordered" evidence="3">
    <location>
        <begin position="48"/>
        <end position="76"/>
    </location>
</feature>
<keyword evidence="1 2" id="KW-0597">Phosphoprotein</keyword>
<evidence type="ECO:0000256" key="3">
    <source>
        <dbReference type="SAM" id="MobiDB-lite"/>
    </source>
</evidence>
<protein>
    <submittedName>
        <fullName evidence="5">Response regulator</fullName>
    </submittedName>
</protein>
<dbReference type="AlphaFoldDB" id="A0A7X6ICB5"/>
<evidence type="ECO:0000313" key="6">
    <source>
        <dbReference type="Proteomes" id="UP000534783"/>
    </source>
</evidence>